<keyword evidence="5 10" id="KW-0566">Pantothenate biosynthesis</keyword>
<dbReference type="Pfam" id="PF08546">
    <property type="entry name" value="ApbA_C"/>
    <property type="match status" value="1"/>
</dbReference>
<evidence type="ECO:0000259" key="12">
    <source>
        <dbReference type="Pfam" id="PF02558"/>
    </source>
</evidence>
<dbReference type="EC" id="1.1.1.169" evidence="3 10"/>
<feature type="chain" id="PRO_5046437440" description="2-dehydropantoate 2-reductase" evidence="11">
    <location>
        <begin position="17"/>
        <end position="317"/>
    </location>
</feature>
<name>A0ABV6IQW9_9PROT</name>
<reference evidence="14 15" key="1">
    <citation type="submission" date="2024-09" db="EMBL/GenBank/DDBJ databases">
        <authorList>
            <person name="Sun Q."/>
            <person name="Mori K."/>
        </authorList>
    </citation>
    <scope>NUCLEOTIDE SEQUENCE [LARGE SCALE GENOMIC DNA]</scope>
    <source>
        <strain evidence="14 15">CCM 7468</strain>
    </source>
</reference>
<evidence type="ECO:0000256" key="11">
    <source>
        <dbReference type="SAM" id="SignalP"/>
    </source>
</evidence>
<evidence type="ECO:0000256" key="7">
    <source>
        <dbReference type="ARBA" id="ARBA00023002"/>
    </source>
</evidence>
<evidence type="ECO:0000259" key="13">
    <source>
        <dbReference type="Pfam" id="PF08546"/>
    </source>
</evidence>
<comment type="pathway">
    <text evidence="1 10">Cofactor biosynthesis; (R)-pantothenate biosynthesis; (R)-pantoate from 3-methyl-2-oxobutanoate: step 2/2.</text>
</comment>
<evidence type="ECO:0000256" key="9">
    <source>
        <dbReference type="ARBA" id="ARBA00048793"/>
    </source>
</evidence>
<keyword evidence="11" id="KW-0732">Signal</keyword>
<evidence type="ECO:0000313" key="15">
    <source>
        <dbReference type="Proteomes" id="UP001589789"/>
    </source>
</evidence>
<dbReference type="InterPro" id="IPR050838">
    <property type="entry name" value="Ketopantoate_reductase"/>
</dbReference>
<evidence type="ECO:0000256" key="8">
    <source>
        <dbReference type="ARBA" id="ARBA00032024"/>
    </source>
</evidence>
<evidence type="ECO:0000256" key="5">
    <source>
        <dbReference type="ARBA" id="ARBA00022655"/>
    </source>
</evidence>
<keyword evidence="7 10" id="KW-0560">Oxidoreductase</keyword>
<feature type="domain" description="Ketopantoate reductase C-terminal" evidence="13">
    <location>
        <begin position="178"/>
        <end position="302"/>
    </location>
</feature>
<protein>
    <recommendedName>
        <fullName evidence="4 10">2-dehydropantoate 2-reductase</fullName>
        <ecNumber evidence="3 10">1.1.1.169</ecNumber>
    </recommendedName>
    <alternativeName>
        <fullName evidence="8 10">Ketopantoate reductase</fullName>
    </alternativeName>
</protein>
<dbReference type="SUPFAM" id="SSF51735">
    <property type="entry name" value="NAD(P)-binding Rossmann-fold domains"/>
    <property type="match status" value="1"/>
</dbReference>
<dbReference type="InterPro" id="IPR013752">
    <property type="entry name" value="KPA_reductase"/>
</dbReference>
<evidence type="ECO:0000256" key="1">
    <source>
        <dbReference type="ARBA" id="ARBA00004994"/>
    </source>
</evidence>
<dbReference type="PANTHER" id="PTHR43765:SF2">
    <property type="entry name" value="2-DEHYDROPANTOATE 2-REDUCTASE"/>
    <property type="match status" value="1"/>
</dbReference>
<dbReference type="InterPro" id="IPR003710">
    <property type="entry name" value="ApbA"/>
</dbReference>
<feature type="domain" description="Ketopantoate reductase N-terminal" evidence="12">
    <location>
        <begin position="3"/>
        <end position="151"/>
    </location>
</feature>
<evidence type="ECO:0000256" key="4">
    <source>
        <dbReference type="ARBA" id="ARBA00019465"/>
    </source>
</evidence>
<proteinExistence type="inferred from homology"/>
<comment type="similarity">
    <text evidence="2 10">Belongs to the ketopantoate reductase family.</text>
</comment>
<dbReference type="SUPFAM" id="SSF48179">
    <property type="entry name" value="6-phosphogluconate dehydrogenase C-terminal domain-like"/>
    <property type="match status" value="1"/>
</dbReference>
<dbReference type="PANTHER" id="PTHR43765">
    <property type="entry name" value="2-DEHYDROPANTOATE 2-REDUCTASE-RELATED"/>
    <property type="match status" value="1"/>
</dbReference>
<organism evidence="14 15">
    <name type="scientific">Muricoccus vinaceus</name>
    <dbReference type="NCBI Taxonomy" id="424704"/>
    <lineage>
        <taxon>Bacteria</taxon>
        <taxon>Pseudomonadati</taxon>
        <taxon>Pseudomonadota</taxon>
        <taxon>Alphaproteobacteria</taxon>
        <taxon>Acetobacterales</taxon>
        <taxon>Roseomonadaceae</taxon>
        <taxon>Muricoccus</taxon>
    </lineage>
</organism>
<comment type="caution">
    <text evidence="14">The sequence shown here is derived from an EMBL/GenBank/DDBJ whole genome shotgun (WGS) entry which is preliminary data.</text>
</comment>
<keyword evidence="15" id="KW-1185">Reference proteome</keyword>
<dbReference type="Gene3D" id="1.10.1040.10">
    <property type="entry name" value="N-(1-d-carboxylethyl)-l-norvaline Dehydrogenase, domain 2"/>
    <property type="match status" value="1"/>
</dbReference>
<accession>A0ABV6IQW9</accession>
<evidence type="ECO:0000256" key="3">
    <source>
        <dbReference type="ARBA" id="ARBA00013014"/>
    </source>
</evidence>
<dbReference type="Gene3D" id="3.40.50.720">
    <property type="entry name" value="NAD(P)-binding Rossmann-like Domain"/>
    <property type="match status" value="1"/>
</dbReference>
<sequence length="317" mass="32965">MRILVIGCGAIGGVLAASLALVATVTGFDTNHAHAEAIRREGLSVTGAGEPLVSRFEVTDDTAALAARRFDAAIFLVKSSATAAAAAALGSALDGAVLLTLQNGMGNAEALERVPGATVARGVTMNAGRYVGPGHVERLIHGQPTWFGPVRGTLEALAPLGETFRAAGLPTEVLADPMGAVWAKFVFNAVMNPVGALLLGVNAARYEVAAVRDLIDEMAAECAAVVHALGGHFAFEPMEFVHKVRSRAVPISRHAGSMALDISRGAPTEIEELTGHVVREGERLGVPVPACRTVYRLVKGLELAASRRATEQGEKRA</sequence>
<dbReference type="Proteomes" id="UP001589789">
    <property type="component" value="Unassembled WGS sequence"/>
</dbReference>
<feature type="signal peptide" evidence="11">
    <location>
        <begin position="1"/>
        <end position="16"/>
    </location>
</feature>
<comment type="function">
    <text evidence="10">Catalyzes the NADPH-dependent reduction of ketopantoate into pantoic acid.</text>
</comment>
<dbReference type="Pfam" id="PF02558">
    <property type="entry name" value="ApbA"/>
    <property type="match status" value="1"/>
</dbReference>
<gene>
    <name evidence="14" type="ORF">ACFFIC_10380</name>
</gene>
<dbReference type="InterPro" id="IPR036291">
    <property type="entry name" value="NAD(P)-bd_dom_sf"/>
</dbReference>
<keyword evidence="6 10" id="KW-0521">NADP</keyword>
<comment type="catalytic activity">
    <reaction evidence="9 10">
        <text>(R)-pantoate + NADP(+) = 2-dehydropantoate + NADPH + H(+)</text>
        <dbReference type="Rhea" id="RHEA:16233"/>
        <dbReference type="ChEBI" id="CHEBI:11561"/>
        <dbReference type="ChEBI" id="CHEBI:15378"/>
        <dbReference type="ChEBI" id="CHEBI:15980"/>
        <dbReference type="ChEBI" id="CHEBI:57783"/>
        <dbReference type="ChEBI" id="CHEBI:58349"/>
        <dbReference type="EC" id="1.1.1.169"/>
    </reaction>
</comment>
<evidence type="ECO:0000256" key="2">
    <source>
        <dbReference type="ARBA" id="ARBA00007870"/>
    </source>
</evidence>
<evidence type="ECO:0000256" key="10">
    <source>
        <dbReference type="RuleBase" id="RU362068"/>
    </source>
</evidence>
<dbReference type="InterPro" id="IPR013332">
    <property type="entry name" value="KPR_N"/>
</dbReference>
<dbReference type="InterPro" id="IPR013328">
    <property type="entry name" value="6PGD_dom2"/>
</dbReference>
<dbReference type="InterPro" id="IPR008927">
    <property type="entry name" value="6-PGluconate_DH-like_C_sf"/>
</dbReference>
<evidence type="ECO:0000313" key="14">
    <source>
        <dbReference type="EMBL" id="MFC0385952.1"/>
    </source>
</evidence>
<dbReference type="RefSeq" id="WP_377050093.1">
    <property type="nucleotide sequence ID" value="NZ_JBHLVZ010000019.1"/>
</dbReference>
<evidence type="ECO:0000256" key="6">
    <source>
        <dbReference type="ARBA" id="ARBA00022857"/>
    </source>
</evidence>
<dbReference type="EMBL" id="JBHLVZ010000019">
    <property type="protein sequence ID" value="MFC0385952.1"/>
    <property type="molecule type" value="Genomic_DNA"/>
</dbReference>
<dbReference type="NCBIfam" id="TIGR00745">
    <property type="entry name" value="apbA_panE"/>
    <property type="match status" value="1"/>
</dbReference>